<dbReference type="Pfam" id="PF13540">
    <property type="entry name" value="RCC1_2"/>
    <property type="match status" value="2"/>
</dbReference>
<feature type="compositionally biased region" description="Basic and acidic residues" evidence="3">
    <location>
        <begin position="857"/>
        <end position="866"/>
    </location>
</feature>
<dbReference type="PANTHER" id="PTHR22870:SF408">
    <property type="entry name" value="OS09G0560450 PROTEIN"/>
    <property type="match status" value="1"/>
</dbReference>
<feature type="compositionally biased region" description="Basic and acidic residues" evidence="3">
    <location>
        <begin position="810"/>
        <end position="819"/>
    </location>
</feature>
<name>A0A086Q4D8_TOXGO</name>
<evidence type="ECO:0000313" key="5">
    <source>
        <dbReference type="Proteomes" id="UP000028840"/>
    </source>
</evidence>
<feature type="compositionally biased region" description="Low complexity" evidence="3">
    <location>
        <begin position="640"/>
        <end position="659"/>
    </location>
</feature>
<feature type="region of interest" description="Disordered" evidence="3">
    <location>
        <begin position="804"/>
        <end position="872"/>
    </location>
</feature>
<dbReference type="EMBL" id="AEYJ02000772">
    <property type="protein sequence ID" value="KFH07470.1"/>
    <property type="molecule type" value="Genomic_DNA"/>
</dbReference>
<dbReference type="OrthoDB" id="346239at2759"/>
<dbReference type="InterPro" id="IPR051210">
    <property type="entry name" value="Ub_ligase/GEF_domain"/>
</dbReference>
<dbReference type="PROSITE" id="PS50012">
    <property type="entry name" value="RCC1_3"/>
    <property type="match status" value="3"/>
</dbReference>
<dbReference type="Gene3D" id="2.130.10.30">
    <property type="entry name" value="Regulator of chromosome condensation 1/beta-lactamase-inhibitor protein II"/>
    <property type="match status" value="2"/>
</dbReference>
<keyword evidence="1" id="KW-0677">Repeat</keyword>
<feature type="region of interest" description="Disordered" evidence="3">
    <location>
        <begin position="1030"/>
        <end position="1054"/>
    </location>
</feature>
<feature type="region of interest" description="Disordered" evidence="3">
    <location>
        <begin position="640"/>
        <end position="669"/>
    </location>
</feature>
<dbReference type="SUPFAM" id="SSF50985">
    <property type="entry name" value="RCC1/BLIP-II"/>
    <property type="match status" value="2"/>
</dbReference>
<dbReference type="InterPro" id="IPR000408">
    <property type="entry name" value="Reg_chr_condens"/>
</dbReference>
<accession>A0A086Q4D8</accession>
<feature type="region of interest" description="Disordered" evidence="3">
    <location>
        <begin position="708"/>
        <end position="785"/>
    </location>
</feature>
<feature type="compositionally biased region" description="Basic and acidic residues" evidence="3">
    <location>
        <begin position="1034"/>
        <end position="1054"/>
    </location>
</feature>
<dbReference type="AlphaFoldDB" id="A0A086Q4D8"/>
<gene>
    <name evidence="4" type="ORF">TGVAND_236250</name>
</gene>
<feature type="region of interest" description="Disordered" evidence="3">
    <location>
        <begin position="368"/>
        <end position="421"/>
    </location>
</feature>
<reference evidence="4 5" key="1">
    <citation type="submission" date="2014-08" db="EMBL/GenBank/DDBJ databases">
        <authorList>
            <person name="Sibley D."/>
            <person name="Venepally P."/>
            <person name="Karamycheva S."/>
            <person name="Hadjithomas M."/>
            <person name="Khan A."/>
            <person name="Brunk B."/>
            <person name="Roos D."/>
            <person name="Caler E."/>
            <person name="Lorenzi H."/>
        </authorList>
    </citation>
    <scope>NUCLEOTIDE SEQUENCE [LARGE SCALE GENOMIC DNA]</scope>
    <source>
        <strain evidence="4 5">VAND</strain>
    </source>
</reference>
<evidence type="ECO:0000256" key="3">
    <source>
        <dbReference type="SAM" id="MobiDB-lite"/>
    </source>
</evidence>
<dbReference type="PANTHER" id="PTHR22870">
    <property type="entry name" value="REGULATOR OF CHROMOSOME CONDENSATION"/>
    <property type="match status" value="1"/>
</dbReference>
<feature type="compositionally biased region" description="Low complexity" evidence="3">
    <location>
        <begin position="380"/>
        <end position="394"/>
    </location>
</feature>
<feature type="compositionally biased region" description="Basic and acidic residues" evidence="3">
    <location>
        <begin position="397"/>
        <end position="411"/>
    </location>
</feature>
<dbReference type="VEuPathDB" id="ToxoDB:TGVAND_236250"/>
<evidence type="ECO:0000313" key="4">
    <source>
        <dbReference type="EMBL" id="KFH07470.1"/>
    </source>
</evidence>
<sequence>MCVPNLLPSFSRFLETLVVTKVPGRTECQGKTWQVFSLFATACASTDTRKVASYSRQKRKKAETDKGVFLLPSFLLCITEGGGRGCHLVSGVRTAGACAPALWQSWRSTPDDRVAHSELQFEKQTAMWSFSLSRPLLSSGGLRSHLAERRQQSTHFFLDSAAASPALSPLLCSCEYSRQYPPSLKSRGFHSERLLPSASHSECRVGFHVSRFRFQGSTSTRSISSAARTAAQHLPASSSSCVFTHAFSPSQPPFLRSQGTRFLPDPTLTFALPQLVGSAFCSLRSSSVCRPPSLSSPFSSLCQLSLPFLSRAVARSVVSSSSSIASPSSSFSSSSLSAASSPPRPPSSRSSSWSLWYVSLSANSSATPQELLRLPPSPASSPSLSPSSSAPSSSVQDEQREPVRGEGREEQSNGDSRGSSRSFAALPITSLSVGQTHGACVIDGKVFAFGRSNAKGQLGSALASSALRPSGGSSFSPLVSLLAPLASFFSFASAPAFELMQVDPPEGGWKGKVVKVACGATHACALTDLGCMYTWGAPSGLFQGSPLGVGDCRRRVRPTLVSSFVRAREHVEDVACGPSWTLCTTRSNRVYAAGSSDFGVTGRGATGSSSVFQEVEFFHSVLLPSSPSFAATSAFSPAFSSPGVRTPGGPSRSAAPAGAEQGISAGDSQLFSPSLESLGALQGLTAAEMQAQLRGQLPVHFREKLRERRSLDEEPAARNSSSFPASRSFLCGLPSSDAATRSCPAEHPPLPGRRQTPRDVCGVRTPEPGRAGDATGSFRAQRRETGCREGGAVLECGGTERVAGVSARGEPGDRAERALRRSGLVPSPDAASRASGESPGVAGTREGQKGGNDGETDSFHHGEMHSRKQTKVRHIACGSRHSLLATDDGRLWAWGRNEEGQLGREVEATAMTGASISFSPYPVLVHSLLRGGARVSQVAGSSTQSFALSEDGSLHAWGGSWGRKPVAMTLHPRFEQSAIKGNVTKLAAGWEEREDEDCVLAVTDSGDLYVWGASLAASFRAAASAAVASMPGARPEKESTHAESETREGARDKEPVKIDRTKLFGGGAVRDVACGPLGVLVLVEH</sequence>
<dbReference type="Proteomes" id="UP000028840">
    <property type="component" value="Unassembled WGS sequence"/>
</dbReference>
<feature type="repeat" description="RCC1" evidence="2">
    <location>
        <begin position="530"/>
        <end position="587"/>
    </location>
</feature>
<protein>
    <submittedName>
        <fullName evidence="4">Regulator of chromosome condensation (RCC1) repeat-containing protein</fullName>
    </submittedName>
</protein>
<evidence type="ECO:0000256" key="2">
    <source>
        <dbReference type="PROSITE-ProRule" id="PRU00235"/>
    </source>
</evidence>
<dbReference type="InterPro" id="IPR009091">
    <property type="entry name" value="RCC1/BLIP-II"/>
</dbReference>
<evidence type="ECO:0000256" key="1">
    <source>
        <dbReference type="ARBA" id="ARBA00022737"/>
    </source>
</evidence>
<proteinExistence type="predicted"/>
<comment type="caution">
    <text evidence="4">The sequence shown here is derived from an EMBL/GenBank/DDBJ whole genome shotgun (WGS) entry which is preliminary data.</text>
</comment>
<feature type="repeat" description="RCC1" evidence="2">
    <location>
        <begin position="444"/>
        <end position="529"/>
    </location>
</feature>
<organism evidence="4 5">
    <name type="scientific">Toxoplasma gondii VAND</name>
    <dbReference type="NCBI Taxonomy" id="933077"/>
    <lineage>
        <taxon>Eukaryota</taxon>
        <taxon>Sar</taxon>
        <taxon>Alveolata</taxon>
        <taxon>Apicomplexa</taxon>
        <taxon>Conoidasida</taxon>
        <taxon>Coccidia</taxon>
        <taxon>Eucoccidiorida</taxon>
        <taxon>Eimeriorina</taxon>
        <taxon>Sarcocystidae</taxon>
        <taxon>Toxoplasma</taxon>
    </lineage>
</organism>
<feature type="region of interest" description="Disordered" evidence="3">
    <location>
        <begin position="322"/>
        <end position="347"/>
    </location>
</feature>
<feature type="repeat" description="RCC1" evidence="2">
    <location>
        <begin position="889"/>
        <end position="951"/>
    </location>
</feature>
<reference evidence="4 5" key="2">
    <citation type="journal article" date="2015" name="Eukaryot. Cell">
        <title>Genetic mapping reveals that sinefungin resistance in Toxoplasma gondii is controlled by a putative amino acid transporter locus that can be used as a negative selectable marker.</title>
        <authorList>
            <person name="Behnke M.S."/>
            <person name="Khan A."/>
            <person name="Sibley L.D."/>
        </authorList>
    </citation>
    <scope>NUCLEOTIDE SEQUENCE [LARGE SCALE GENOMIC DNA]</scope>
    <source>
        <strain evidence="4 5">VAND</strain>
    </source>
</reference>